<accession>A0AAW1JN04</accession>
<name>A0AAW1JN04_SAPOF</name>
<comment type="caution">
    <text evidence="1">The sequence shown here is derived from an EMBL/GenBank/DDBJ whole genome shotgun (WGS) entry which is preliminary data.</text>
</comment>
<reference evidence="1" key="1">
    <citation type="submission" date="2024-03" db="EMBL/GenBank/DDBJ databases">
        <title>WGS assembly of Saponaria officinalis var. Norfolk2.</title>
        <authorList>
            <person name="Jenkins J."/>
            <person name="Shu S."/>
            <person name="Grimwood J."/>
            <person name="Barry K."/>
            <person name="Goodstein D."/>
            <person name="Schmutz J."/>
            <person name="Leebens-Mack J."/>
            <person name="Osbourn A."/>
        </authorList>
    </citation>
    <scope>NUCLEOTIDE SEQUENCE [LARGE SCALE GENOMIC DNA]</scope>
    <source>
        <strain evidence="1">JIC</strain>
    </source>
</reference>
<dbReference type="EMBL" id="JBDFQZ010000007">
    <property type="protein sequence ID" value="KAK9705246.1"/>
    <property type="molecule type" value="Genomic_DNA"/>
</dbReference>
<organism evidence="1 2">
    <name type="scientific">Saponaria officinalis</name>
    <name type="common">Common soapwort</name>
    <name type="synonym">Lychnis saponaria</name>
    <dbReference type="NCBI Taxonomy" id="3572"/>
    <lineage>
        <taxon>Eukaryota</taxon>
        <taxon>Viridiplantae</taxon>
        <taxon>Streptophyta</taxon>
        <taxon>Embryophyta</taxon>
        <taxon>Tracheophyta</taxon>
        <taxon>Spermatophyta</taxon>
        <taxon>Magnoliopsida</taxon>
        <taxon>eudicotyledons</taxon>
        <taxon>Gunneridae</taxon>
        <taxon>Pentapetalae</taxon>
        <taxon>Caryophyllales</taxon>
        <taxon>Caryophyllaceae</taxon>
        <taxon>Caryophylleae</taxon>
        <taxon>Saponaria</taxon>
    </lineage>
</organism>
<dbReference type="AlphaFoldDB" id="A0AAW1JN04"/>
<gene>
    <name evidence="1" type="ORF">RND81_07G042700</name>
</gene>
<keyword evidence="2" id="KW-1185">Reference proteome</keyword>
<dbReference type="Proteomes" id="UP001443914">
    <property type="component" value="Unassembled WGS sequence"/>
</dbReference>
<proteinExistence type="predicted"/>
<sequence>MTSASAYNHHVTYVTSISHHMESKPRLLIRESMDFQGMSFISTILGKDEGNHFNPDLPPVFGEVHVNTSTHNKHTSGLLYSRLLVMVEGKELVNLFDEIQNSFFANIPVLFHHFDPYRTRLVGSPKKPPGSLIESRNLLARPKCYLAGSPKLHTTWSTNDIIQVNISTHIWRAVVNEIQGNILIHNTHAPVRWCSHFVGDGVDFDENMDQIELFHKGISTIIWVVQTKLVFDPGGFHSSMNRDDSF</sequence>
<evidence type="ECO:0000313" key="2">
    <source>
        <dbReference type="Proteomes" id="UP001443914"/>
    </source>
</evidence>
<protein>
    <submittedName>
        <fullName evidence="1">Uncharacterized protein</fullName>
    </submittedName>
</protein>
<evidence type="ECO:0000313" key="1">
    <source>
        <dbReference type="EMBL" id="KAK9705246.1"/>
    </source>
</evidence>